<dbReference type="Proteomes" id="UP000288168">
    <property type="component" value="Unassembled WGS sequence"/>
</dbReference>
<keyword evidence="2 3" id="KW-0040">ANK repeat</keyword>
<dbReference type="STRING" id="1325734.A0A428PXF1"/>
<sequence>MGYYDEDVPKGHCHSFRSRARGKTEGCQDAEETREIGSETGGAVIPNVVTIPCHDIRLGDFLVLEGRPCRVIRISTSRSTGQYRYLGVDLFTKQLHEETSFVSNPAPSVVVQTMLGPTFKQYRVLDIQEGQIVAMTETGDVKQGLPVLDQSNLYARLSQAFESGSSVRILVLECDGRELVVDMKDDMSLHIAARNGQESMVREFLQEGAGINRLDRFGRTALFGAVENNHEAVVRLLAAAYIELNVVDTSGTTALDLAVSSPKSHSTADILLERGASPTKGVSASILLLLSASAKGDTEEVSRLLSSDTSASATSEIDGGGDTLTGNVQRAQPNGHDRLGYTALHEAACFGHHQIVSMLIEHGAKVDKTNALGRETALHAVVERGRKHRRFLDEPRKDVPRLGKGHVQVVELLLQEGASVDDRRQDGLTVQDLVSKELISRELSTTEQSVLQQILVLLKSLSTGKEATEGESRPQAVSLAEDTRGLCNSFELKLQYHLPRRNPEPRQVPIGDFLYGQGVGSGVIQDLLAWADGQSGEEYWRWAHLPMNNKVWAEDIIGPLSGLEDTTLSTYSTAMKAFIGASYHEVRGPAPHAQFRRPLLTPLLGFHGGVFSLVIPFFGTEVLECLPGRECRDSACGNNLHKRRLKKIYDTHSDNPGNLHLPFTLDQSYYLSLTDSTYRDEDQVVVKYAKRQEQESGRGSNSKGLLMVNQMWLWKVDAKTVITALPDHQHQRDKPNLFNHISGVMGQEQSPSLDSMILRMIKCAIDFVDMPIIAGLNENLFDIFEQSIAHWAQKEATCYRAFHQAQETPRDLSQPESRGEKKTRHDEETMCDIFQEVGYIREIKDIKDELKMIERVLEDQKTVVGQYEATQGCSPLSETDTLEDLKRSLLFRISKVQKLSQDASSVEDSLNHLLDIKQKQGNLNVARDTRRLADQAERRALDGEGQTKLLFIFTVVTVVFTPVSFVCAFLAVPARGFPRDDDDGDVAWGWWQVFVGALVTEVATLVAVVVYWAAQKEPDEIAALYQRFRSSRADEKPLRDEESQRPQALMDEAVRVLR</sequence>
<dbReference type="InterPro" id="IPR036770">
    <property type="entry name" value="Ankyrin_rpt-contain_sf"/>
</dbReference>
<dbReference type="SUPFAM" id="SSF48403">
    <property type="entry name" value="Ankyrin repeat"/>
    <property type="match status" value="1"/>
</dbReference>
<keyword evidence="5" id="KW-0472">Membrane</keyword>
<feature type="domain" description="Translation initiation factor 5A C-terminal" evidence="6">
    <location>
        <begin position="120"/>
        <end position="184"/>
    </location>
</feature>
<dbReference type="InterPro" id="IPR014722">
    <property type="entry name" value="Rib_uL2_dom2"/>
</dbReference>
<dbReference type="PANTHER" id="PTHR24171:SF8">
    <property type="entry name" value="BRCA1-ASSOCIATED RING DOMAIN PROTEIN 1"/>
    <property type="match status" value="1"/>
</dbReference>
<dbReference type="GO" id="GO:0045905">
    <property type="term" value="P:positive regulation of translational termination"/>
    <property type="evidence" value="ECO:0007669"/>
    <property type="project" value="InterPro"/>
</dbReference>
<evidence type="ECO:0000313" key="8">
    <source>
        <dbReference type="EMBL" id="RSL57767.1"/>
    </source>
</evidence>
<dbReference type="Gene3D" id="2.30.30.30">
    <property type="match status" value="1"/>
</dbReference>
<dbReference type="GO" id="GO:0045901">
    <property type="term" value="P:positive regulation of translational elongation"/>
    <property type="evidence" value="ECO:0007669"/>
    <property type="project" value="InterPro"/>
</dbReference>
<dbReference type="EMBL" id="NKCI01000079">
    <property type="protein sequence ID" value="RSL57767.1"/>
    <property type="molecule type" value="Genomic_DNA"/>
</dbReference>
<dbReference type="InterPro" id="IPR008991">
    <property type="entry name" value="Translation_prot_SH3-like_sf"/>
</dbReference>
<dbReference type="GO" id="GO:0003746">
    <property type="term" value="F:translation elongation factor activity"/>
    <property type="evidence" value="ECO:0007669"/>
    <property type="project" value="InterPro"/>
</dbReference>
<evidence type="ECO:0000256" key="5">
    <source>
        <dbReference type="SAM" id="Phobius"/>
    </source>
</evidence>
<gene>
    <name evidence="8" type="ORF">CEP54_008159</name>
</gene>
<evidence type="ECO:0000259" key="6">
    <source>
        <dbReference type="Pfam" id="PF01287"/>
    </source>
</evidence>
<dbReference type="PANTHER" id="PTHR24171">
    <property type="entry name" value="ANKYRIN REPEAT DOMAIN-CONTAINING PROTEIN 39-RELATED"/>
    <property type="match status" value="1"/>
</dbReference>
<keyword evidence="1" id="KW-0677">Repeat</keyword>
<dbReference type="GO" id="GO:0004842">
    <property type="term" value="F:ubiquitin-protein transferase activity"/>
    <property type="evidence" value="ECO:0007669"/>
    <property type="project" value="TreeGrafter"/>
</dbReference>
<feature type="region of interest" description="Disordered" evidence="4">
    <location>
        <begin position="305"/>
        <end position="326"/>
    </location>
</feature>
<evidence type="ECO:0000256" key="3">
    <source>
        <dbReference type="PROSITE-ProRule" id="PRU00023"/>
    </source>
</evidence>
<dbReference type="Pfam" id="PF01287">
    <property type="entry name" value="eIF-5a"/>
    <property type="match status" value="1"/>
</dbReference>
<evidence type="ECO:0000259" key="7">
    <source>
        <dbReference type="Pfam" id="PF21485"/>
    </source>
</evidence>
<evidence type="ECO:0000313" key="9">
    <source>
        <dbReference type="Proteomes" id="UP000288168"/>
    </source>
</evidence>
<feature type="compositionally biased region" description="Basic and acidic residues" evidence="4">
    <location>
        <begin position="817"/>
        <end position="826"/>
    </location>
</feature>
<reference evidence="8 9" key="1">
    <citation type="submission" date="2017-06" db="EMBL/GenBank/DDBJ databases">
        <title>Comparative genomic analysis of Ambrosia Fusariam Clade fungi.</title>
        <authorList>
            <person name="Stajich J.E."/>
            <person name="Carrillo J."/>
            <person name="Kijimoto T."/>
            <person name="Eskalen A."/>
            <person name="O'Donnell K."/>
            <person name="Kasson M."/>
        </authorList>
    </citation>
    <scope>NUCLEOTIDE SEQUENCE [LARGE SCALE GENOMIC DNA]</scope>
    <source>
        <strain evidence="8 9">NRRL62584</strain>
    </source>
</reference>
<evidence type="ECO:0000256" key="2">
    <source>
        <dbReference type="ARBA" id="ARBA00023043"/>
    </source>
</evidence>
<evidence type="ECO:0000256" key="4">
    <source>
        <dbReference type="SAM" id="MobiDB-lite"/>
    </source>
</evidence>
<feature type="region of interest" description="Disordered" evidence="4">
    <location>
        <begin position="806"/>
        <end position="826"/>
    </location>
</feature>
<feature type="repeat" description="ANK" evidence="3">
    <location>
        <begin position="339"/>
        <end position="371"/>
    </location>
</feature>
<dbReference type="PROSITE" id="PS50088">
    <property type="entry name" value="ANK_REPEAT"/>
    <property type="match status" value="2"/>
</dbReference>
<dbReference type="InterPro" id="IPR048670">
    <property type="entry name" value="IF5A-like_N"/>
</dbReference>
<comment type="caution">
    <text evidence="8">The sequence shown here is derived from an EMBL/GenBank/DDBJ whole genome shotgun (WGS) entry which is preliminary data.</text>
</comment>
<dbReference type="SUPFAM" id="SSF50104">
    <property type="entry name" value="Translation proteins SH3-like domain"/>
    <property type="match status" value="1"/>
</dbReference>
<feature type="transmembrane region" description="Helical" evidence="5">
    <location>
        <begin position="991"/>
        <end position="1014"/>
    </location>
</feature>
<dbReference type="GO" id="GO:0003723">
    <property type="term" value="F:RNA binding"/>
    <property type="evidence" value="ECO:0007669"/>
    <property type="project" value="InterPro"/>
</dbReference>
<dbReference type="AlphaFoldDB" id="A0A428PXF1"/>
<dbReference type="PRINTS" id="PR01415">
    <property type="entry name" value="ANKYRIN"/>
</dbReference>
<evidence type="ECO:0000256" key="1">
    <source>
        <dbReference type="ARBA" id="ARBA00022737"/>
    </source>
</evidence>
<feature type="repeat" description="ANK" evidence="3">
    <location>
        <begin position="184"/>
        <end position="216"/>
    </location>
</feature>
<dbReference type="SMART" id="SM00248">
    <property type="entry name" value="ANK"/>
    <property type="match status" value="5"/>
</dbReference>
<accession>A0A428PXF1</accession>
<dbReference type="SUPFAM" id="SSF50249">
    <property type="entry name" value="Nucleic acid-binding proteins"/>
    <property type="match status" value="1"/>
</dbReference>
<organism evidence="8 9">
    <name type="scientific">Fusarium duplospermum</name>
    <dbReference type="NCBI Taxonomy" id="1325734"/>
    <lineage>
        <taxon>Eukaryota</taxon>
        <taxon>Fungi</taxon>
        <taxon>Dikarya</taxon>
        <taxon>Ascomycota</taxon>
        <taxon>Pezizomycotina</taxon>
        <taxon>Sordariomycetes</taxon>
        <taxon>Hypocreomycetidae</taxon>
        <taxon>Hypocreales</taxon>
        <taxon>Nectriaceae</taxon>
        <taxon>Fusarium</taxon>
        <taxon>Fusarium solani species complex</taxon>
    </lineage>
</organism>
<dbReference type="InterPro" id="IPR020189">
    <property type="entry name" value="IF5A_C"/>
</dbReference>
<dbReference type="GO" id="GO:0085020">
    <property type="term" value="P:protein K6-linked ubiquitination"/>
    <property type="evidence" value="ECO:0007669"/>
    <property type="project" value="TreeGrafter"/>
</dbReference>
<keyword evidence="5" id="KW-0812">Transmembrane</keyword>
<dbReference type="Gene3D" id="1.25.40.20">
    <property type="entry name" value="Ankyrin repeat-containing domain"/>
    <property type="match status" value="2"/>
</dbReference>
<dbReference type="Pfam" id="PF12796">
    <property type="entry name" value="Ank_2"/>
    <property type="match status" value="2"/>
</dbReference>
<feature type="transmembrane region" description="Helical" evidence="5">
    <location>
        <begin position="949"/>
        <end position="971"/>
    </location>
</feature>
<dbReference type="Pfam" id="PF21485">
    <property type="entry name" value="IF5A-like_N"/>
    <property type="match status" value="1"/>
</dbReference>
<name>A0A428PXF1_9HYPO</name>
<dbReference type="OrthoDB" id="9975114at2759"/>
<feature type="compositionally biased region" description="Low complexity" evidence="4">
    <location>
        <begin position="305"/>
        <end position="315"/>
    </location>
</feature>
<dbReference type="Gene3D" id="2.40.50.140">
    <property type="entry name" value="Nucleic acid-binding proteins"/>
    <property type="match status" value="1"/>
</dbReference>
<dbReference type="InterPro" id="IPR002110">
    <property type="entry name" value="Ankyrin_rpt"/>
</dbReference>
<proteinExistence type="predicted"/>
<dbReference type="InterPro" id="IPR012340">
    <property type="entry name" value="NA-bd_OB-fold"/>
</dbReference>
<protein>
    <submittedName>
        <fullName evidence="8">Uncharacterized protein</fullName>
    </submittedName>
</protein>
<dbReference type="GO" id="GO:0043022">
    <property type="term" value="F:ribosome binding"/>
    <property type="evidence" value="ECO:0007669"/>
    <property type="project" value="InterPro"/>
</dbReference>
<keyword evidence="9" id="KW-1185">Reference proteome</keyword>
<keyword evidence="5" id="KW-1133">Transmembrane helix</keyword>
<feature type="domain" description="Translation initiation factor 5A-like N-terminal" evidence="7">
    <location>
        <begin position="50"/>
        <end position="99"/>
    </location>
</feature>
<dbReference type="PROSITE" id="PS50297">
    <property type="entry name" value="ANK_REP_REGION"/>
    <property type="match status" value="2"/>
</dbReference>